<protein>
    <submittedName>
        <fullName evidence="2">Uncharacterized protein</fullName>
    </submittedName>
</protein>
<proteinExistence type="predicted"/>
<comment type="caution">
    <text evidence="2">The sequence shown here is derived from an EMBL/GenBank/DDBJ whole genome shotgun (WGS) entry which is preliminary data.</text>
</comment>
<dbReference type="AlphaFoldDB" id="A0A0F3NMK9"/>
<reference evidence="2 3" key="1">
    <citation type="submission" date="2015-02" db="EMBL/GenBank/DDBJ databases">
        <title>Genome Sequencing of Rickettsiales.</title>
        <authorList>
            <person name="Daugherty S.C."/>
            <person name="Su Q."/>
            <person name="Abolude K."/>
            <person name="Beier-Sexton M."/>
            <person name="Carlyon J.A."/>
            <person name="Carter R."/>
            <person name="Day N.P."/>
            <person name="Dumler S.J."/>
            <person name="Dyachenko V."/>
            <person name="Godinez A."/>
            <person name="Kurtti T.J."/>
            <person name="Lichay M."/>
            <person name="Mullins K.E."/>
            <person name="Ott S."/>
            <person name="Pappas-Brown V."/>
            <person name="Paris D.H."/>
            <person name="Patel P."/>
            <person name="Richards A.L."/>
            <person name="Sadzewicz L."/>
            <person name="Sears K."/>
            <person name="Seidman D."/>
            <person name="Sengamalay N."/>
            <person name="Stenos J."/>
            <person name="Tallon L.J."/>
            <person name="Vincent G."/>
            <person name="Fraser C.M."/>
            <person name="Munderloh U."/>
            <person name="Dunning-Hotopp J.C."/>
        </authorList>
    </citation>
    <scope>NUCLEOTIDE SEQUENCE [LARGE SCALE GENOMIC DNA]</scope>
    <source>
        <strain evidence="2 3">RAC413</strain>
    </source>
</reference>
<keyword evidence="3" id="KW-1185">Reference proteome</keyword>
<dbReference type="Proteomes" id="UP000033562">
    <property type="component" value="Unassembled WGS sequence"/>
</dbReference>
<organism evidence="2 3">
    <name type="scientific">Candidatus Neoehrlichia procyonis str. RAC413</name>
    <dbReference type="NCBI Taxonomy" id="1359163"/>
    <lineage>
        <taxon>Bacteria</taxon>
        <taxon>Pseudomonadati</taxon>
        <taxon>Pseudomonadota</taxon>
        <taxon>Alphaproteobacteria</taxon>
        <taxon>Rickettsiales</taxon>
        <taxon>Anaplasmataceae</taxon>
        <taxon>Candidatus Neoehrlichia</taxon>
    </lineage>
</organism>
<gene>
    <name evidence="2" type="ORF">NLO413_0313</name>
</gene>
<sequence length="37" mass="4305">MSKSKKIKTSDRKKNLSSALKANITRRKNKKRNMQDA</sequence>
<evidence type="ECO:0000313" key="2">
    <source>
        <dbReference type="EMBL" id="KJV68942.1"/>
    </source>
</evidence>
<name>A0A0F3NMK9_9RICK</name>
<accession>A0A0F3NMK9</accession>
<feature type="region of interest" description="Disordered" evidence="1">
    <location>
        <begin position="1"/>
        <end position="37"/>
    </location>
</feature>
<dbReference type="EMBL" id="LANX01000001">
    <property type="protein sequence ID" value="KJV68942.1"/>
    <property type="molecule type" value="Genomic_DNA"/>
</dbReference>
<evidence type="ECO:0000256" key="1">
    <source>
        <dbReference type="SAM" id="MobiDB-lite"/>
    </source>
</evidence>
<evidence type="ECO:0000313" key="3">
    <source>
        <dbReference type="Proteomes" id="UP000033562"/>
    </source>
</evidence>
<feature type="compositionally biased region" description="Basic residues" evidence="1">
    <location>
        <begin position="24"/>
        <end position="37"/>
    </location>
</feature>